<accession>A0A9J6BH89</accession>
<evidence type="ECO:0000313" key="3">
    <source>
        <dbReference type="Proteomes" id="UP001107558"/>
    </source>
</evidence>
<feature type="signal peptide" evidence="1">
    <location>
        <begin position="1"/>
        <end position="18"/>
    </location>
</feature>
<sequence length="242" mass="27084">MLFVKIFSFACCVTMVLAGGEAFCEPFKTIYSNFLQKFYEAVHKRKIAIISDIFNFPFFTDAARNESISTFALFYDFFINATAQLSSLDVEIVRKVAKGKLNPIPYPLSCFPKVIIQIEEYINKTINHTLTITSKTSSPPSLILNCTLHITELKTIIGERKNISHQEILTFPEFSQLLSIIADKQTQYQLEYLVQTLADAFKIEYETAKQLIAGNITDISLLEAQTTTTLPSSLSSSSSGSG</sequence>
<dbReference type="AlphaFoldDB" id="A0A9J6BH89"/>
<protein>
    <recommendedName>
        <fullName evidence="4">Secreted protein</fullName>
    </recommendedName>
</protein>
<dbReference type="EMBL" id="JADBJN010000004">
    <property type="protein sequence ID" value="KAG5669074.1"/>
    <property type="molecule type" value="Genomic_DNA"/>
</dbReference>
<organism evidence="2 3">
    <name type="scientific">Polypedilum vanderplanki</name>
    <name type="common">Sleeping chironomid midge</name>
    <dbReference type="NCBI Taxonomy" id="319348"/>
    <lineage>
        <taxon>Eukaryota</taxon>
        <taxon>Metazoa</taxon>
        <taxon>Ecdysozoa</taxon>
        <taxon>Arthropoda</taxon>
        <taxon>Hexapoda</taxon>
        <taxon>Insecta</taxon>
        <taxon>Pterygota</taxon>
        <taxon>Neoptera</taxon>
        <taxon>Endopterygota</taxon>
        <taxon>Diptera</taxon>
        <taxon>Nematocera</taxon>
        <taxon>Chironomoidea</taxon>
        <taxon>Chironomidae</taxon>
        <taxon>Chironominae</taxon>
        <taxon>Polypedilum</taxon>
        <taxon>Polypedilum</taxon>
    </lineage>
</organism>
<proteinExistence type="predicted"/>
<evidence type="ECO:0000313" key="2">
    <source>
        <dbReference type="EMBL" id="KAG5669074.1"/>
    </source>
</evidence>
<evidence type="ECO:0008006" key="4">
    <source>
        <dbReference type="Google" id="ProtNLM"/>
    </source>
</evidence>
<reference evidence="2" key="1">
    <citation type="submission" date="2021-03" db="EMBL/GenBank/DDBJ databases">
        <title>Chromosome level genome of the anhydrobiotic midge Polypedilum vanderplanki.</title>
        <authorList>
            <person name="Yoshida Y."/>
            <person name="Kikawada T."/>
            <person name="Gusev O."/>
        </authorList>
    </citation>
    <scope>NUCLEOTIDE SEQUENCE</scope>
    <source>
        <strain evidence="2">NIAS01</strain>
        <tissue evidence="2">Whole body or cell culture</tissue>
    </source>
</reference>
<keyword evidence="3" id="KW-1185">Reference proteome</keyword>
<evidence type="ECO:0000256" key="1">
    <source>
        <dbReference type="SAM" id="SignalP"/>
    </source>
</evidence>
<feature type="chain" id="PRO_5039940881" description="Secreted protein" evidence="1">
    <location>
        <begin position="19"/>
        <end position="242"/>
    </location>
</feature>
<dbReference type="Proteomes" id="UP001107558">
    <property type="component" value="Chromosome 4"/>
</dbReference>
<keyword evidence="1" id="KW-0732">Signal</keyword>
<gene>
    <name evidence="2" type="ORF">PVAND_016973</name>
</gene>
<comment type="caution">
    <text evidence="2">The sequence shown here is derived from an EMBL/GenBank/DDBJ whole genome shotgun (WGS) entry which is preliminary data.</text>
</comment>
<name>A0A9J6BH89_POLVA</name>